<dbReference type="Pfam" id="PF20434">
    <property type="entry name" value="BD-FAE"/>
    <property type="match status" value="1"/>
</dbReference>
<evidence type="ECO:0000313" key="3">
    <source>
        <dbReference type="EMBL" id="GAI52015.1"/>
    </source>
</evidence>
<organism evidence="3">
    <name type="scientific">marine sediment metagenome</name>
    <dbReference type="NCBI Taxonomy" id="412755"/>
    <lineage>
        <taxon>unclassified sequences</taxon>
        <taxon>metagenomes</taxon>
        <taxon>ecological metagenomes</taxon>
    </lineage>
</organism>
<evidence type="ECO:0000256" key="1">
    <source>
        <dbReference type="ARBA" id="ARBA00022801"/>
    </source>
</evidence>
<comment type="caution">
    <text evidence="3">The sequence shown here is derived from an EMBL/GenBank/DDBJ whole genome shotgun (WGS) entry which is preliminary data.</text>
</comment>
<name>X1QM23_9ZZZZ</name>
<dbReference type="InterPro" id="IPR049492">
    <property type="entry name" value="BD-FAE-like_dom"/>
</dbReference>
<dbReference type="AlphaFoldDB" id="X1QM23"/>
<reference evidence="3" key="1">
    <citation type="journal article" date="2014" name="Front. Microbiol.">
        <title>High frequency of phylogenetically diverse reductive dehalogenase-homologous genes in deep subseafloor sedimentary metagenomes.</title>
        <authorList>
            <person name="Kawai M."/>
            <person name="Futagami T."/>
            <person name="Toyoda A."/>
            <person name="Takaki Y."/>
            <person name="Nishi S."/>
            <person name="Hori S."/>
            <person name="Arai W."/>
            <person name="Tsubouchi T."/>
            <person name="Morono Y."/>
            <person name="Uchiyama I."/>
            <person name="Ito T."/>
            <person name="Fujiyama A."/>
            <person name="Inagaki F."/>
            <person name="Takami H."/>
        </authorList>
    </citation>
    <scope>NUCLEOTIDE SEQUENCE</scope>
    <source>
        <strain evidence="3">Expedition CK06-06</strain>
    </source>
</reference>
<dbReference type="PANTHER" id="PTHR22946:SF9">
    <property type="entry name" value="POLYKETIDE TRANSFERASE AF380"/>
    <property type="match status" value="1"/>
</dbReference>
<protein>
    <recommendedName>
        <fullName evidence="2">BD-FAE-like domain-containing protein</fullName>
    </recommendedName>
</protein>
<proteinExistence type="predicted"/>
<dbReference type="EMBL" id="BARV01034932">
    <property type="protein sequence ID" value="GAI52015.1"/>
    <property type="molecule type" value="Genomic_DNA"/>
</dbReference>
<feature type="non-terminal residue" evidence="3">
    <location>
        <position position="1"/>
    </location>
</feature>
<dbReference type="Gene3D" id="3.40.50.1820">
    <property type="entry name" value="alpha/beta hydrolase"/>
    <property type="match status" value="1"/>
</dbReference>
<dbReference type="InterPro" id="IPR029058">
    <property type="entry name" value="AB_hydrolase_fold"/>
</dbReference>
<dbReference type="GO" id="GO:0016788">
    <property type="term" value="F:hydrolase activity, acting on ester bonds"/>
    <property type="evidence" value="ECO:0007669"/>
    <property type="project" value="UniProtKB-ARBA"/>
</dbReference>
<accession>X1QM23</accession>
<keyword evidence="1" id="KW-0378">Hydrolase</keyword>
<dbReference type="InterPro" id="IPR050261">
    <property type="entry name" value="FrsA_esterase"/>
</dbReference>
<feature type="domain" description="BD-FAE-like" evidence="2">
    <location>
        <begin position="28"/>
        <end position="223"/>
    </location>
</feature>
<dbReference type="SUPFAM" id="SSF53474">
    <property type="entry name" value="alpha/beta-Hydrolases"/>
    <property type="match status" value="1"/>
</dbReference>
<gene>
    <name evidence="3" type="ORF">S06H3_54585</name>
</gene>
<evidence type="ECO:0000259" key="2">
    <source>
        <dbReference type="Pfam" id="PF20434"/>
    </source>
</evidence>
<sequence length="239" mass="25838">FCATEVDIVSEKAVTLKVDGLDIVGQLYLPGDRIPYPTVCVCHGIPSGSPDPGDRGYPELAERICHKGFAALIFNFRGTGASGGNLDILGWTRDLKAAIDYLWALPEVDRSRLSLLGFSGGAAVSVYVASQDDRVSCVVACACPAEFTFITKVNEPQSIVDHFRSIGAIRDKDFPHSIQDWLSGFKQVSPIKYVAEIASRPLLLVHGNQDETVEVSDAHRLYAQAGEPKQIIIVEGAGH</sequence>
<dbReference type="PANTHER" id="PTHR22946">
    <property type="entry name" value="DIENELACTONE HYDROLASE DOMAIN-CONTAINING PROTEIN-RELATED"/>
    <property type="match status" value="1"/>
</dbReference>
<feature type="non-terminal residue" evidence="3">
    <location>
        <position position="239"/>
    </location>
</feature>